<dbReference type="Proteomes" id="UP001524587">
    <property type="component" value="Unassembled WGS sequence"/>
</dbReference>
<comment type="caution">
    <text evidence="5">The sequence shown here is derived from an EMBL/GenBank/DDBJ whole genome shotgun (WGS) entry which is preliminary data.</text>
</comment>
<keyword evidence="6" id="KW-1185">Reference proteome</keyword>
<dbReference type="CDD" id="cd00488">
    <property type="entry name" value="PCD_DCoH"/>
    <property type="match status" value="1"/>
</dbReference>
<dbReference type="Pfam" id="PF01329">
    <property type="entry name" value="Pterin_4a"/>
    <property type="match status" value="1"/>
</dbReference>
<evidence type="ECO:0000256" key="3">
    <source>
        <dbReference type="ARBA" id="ARBA00023239"/>
    </source>
</evidence>
<name>A0ABT1W6I1_9PROT</name>
<dbReference type="PANTHER" id="PTHR12599:SF0">
    <property type="entry name" value="PTERIN-4-ALPHA-CARBINOLAMINE DEHYDRATASE"/>
    <property type="match status" value="1"/>
</dbReference>
<dbReference type="RefSeq" id="WP_422863352.1">
    <property type="nucleotide sequence ID" value="NZ_JAMSKV010000003.1"/>
</dbReference>
<proteinExistence type="inferred from homology"/>
<evidence type="ECO:0000313" key="6">
    <source>
        <dbReference type="Proteomes" id="UP001524587"/>
    </source>
</evidence>
<evidence type="ECO:0000313" key="5">
    <source>
        <dbReference type="EMBL" id="MCQ8277892.1"/>
    </source>
</evidence>
<sequence>MAGRLSPREIATALETVPLWRLDGNAILRDWTLPDFAAAFALVGRIALVAEALDHHPDIAFGWGRVAVSVATHDAGGLTALDIELAKRIDAVAG</sequence>
<dbReference type="Gene3D" id="3.30.1360.20">
    <property type="entry name" value="Transcriptional coactivator/pterin dehydratase"/>
    <property type="match status" value="1"/>
</dbReference>
<comment type="similarity">
    <text evidence="2 4">Belongs to the pterin-4-alpha-carbinolamine dehydratase family.</text>
</comment>
<dbReference type="SUPFAM" id="SSF55248">
    <property type="entry name" value="PCD-like"/>
    <property type="match status" value="1"/>
</dbReference>
<evidence type="ECO:0000256" key="1">
    <source>
        <dbReference type="ARBA" id="ARBA00001554"/>
    </source>
</evidence>
<dbReference type="EMBL" id="JAMSKV010000003">
    <property type="protein sequence ID" value="MCQ8277892.1"/>
    <property type="molecule type" value="Genomic_DNA"/>
</dbReference>
<gene>
    <name evidence="5" type="ORF">NFI95_05465</name>
</gene>
<dbReference type="EC" id="4.2.1.96" evidence="4"/>
<protein>
    <recommendedName>
        <fullName evidence="4">Putative pterin-4-alpha-carbinolamine dehydratase</fullName>
        <shortName evidence="4">PHS</shortName>
        <ecNumber evidence="4">4.2.1.96</ecNumber>
    </recommendedName>
    <alternativeName>
        <fullName evidence="4">4-alpha-hydroxy-tetrahydropterin dehydratase</fullName>
    </alternativeName>
    <alternativeName>
        <fullName evidence="4">Pterin carbinolamine dehydratase</fullName>
        <shortName evidence="4">PCD</shortName>
    </alternativeName>
</protein>
<accession>A0ABT1W6I1</accession>
<dbReference type="NCBIfam" id="NF002017">
    <property type="entry name" value="PRK00823.1-2"/>
    <property type="match status" value="1"/>
</dbReference>
<comment type="catalytic activity">
    <reaction evidence="1 4">
        <text>(4aS,6R)-4a-hydroxy-L-erythro-5,6,7,8-tetrahydrobiopterin = (6R)-L-erythro-6,7-dihydrobiopterin + H2O</text>
        <dbReference type="Rhea" id="RHEA:11920"/>
        <dbReference type="ChEBI" id="CHEBI:15377"/>
        <dbReference type="ChEBI" id="CHEBI:15642"/>
        <dbReference type="ChEBI" id="CHEBI:43120"/>
        <dbReference type="EC" id="4.2.1.96"/>
    </reaction>
</comment>
<dbReference type="PANTHER" id="PTHR12599">
    <property type="entry name" value="PTERIN-4-ALPHA-CARBINOLAMINE DEHYDRATASE"/>
    <property type="match status" value="1"/>
</dbReference>
<dbReference type="InterPro" id="IPR001533">
    <property type="entry name" value="Pterin_deHydtase"/>
</dbReference>
<dbReference type="HAMAP" id="MF_00434">
    <property type="entry name" value="Pterin_4_alpha"/>
    <property type="match status" value="1"/>
</dbReference>
<organism evidence="5 6">
    <name type="scientific">Endosaccharibacter trunci</name>
    <dbReference type="NCBI Taxonomy" id="2812733"/>
    <lineage>
        <taxon>Bacteria</taxon>
        <taxon>Pseudomonadati</taxon>
        <taxon>Pseudomonadota</taxon>
        <taxon>Alphaproteobacteria</taxon>
        <taxon>Acetobacterales</taxon>
        <taxon>Acetobacteraceae</taxon>
        <taxon>Endosaccharibacter</taxon>
    </lineage>
</organism>
<evidence type="ECO:0000256" key="2">
    <source>
        <dbReference type="ARBA" id="ARBA00006472"/>
    </source>
</evidence>
<dbReference type="GO" id="GO:0008124">
    <property type="term" value="F:4-alpha-hydroxytetrahydrobiopterin dehydratase activity"/>
    <property type="evidence" value="ECO:0007669"/>
    <property type="project" value="UniProtKB-EC"/>
</dbReference>
<reference evidence="5 6" key="1">
    <citation type="submission" date="2022-06" db="EMBL/GenBank/DDBJ databases">
        <title>Endosaccharibacter gen. nov., sp. nov., endophytic bacteria isolated from sugarcane.</title>
        <authorList>
            <person name="Pitiwittayakul N."/>
            <person name="Yukphan P."/>
            <person name="Charoenyingcharoen P."/>
            <person name="Tanasupawat S."/>
        </authorList>
    </citation>
    <scope>NUCLEOTIDE SEQUENCE [LARGE SCALE GENOMIC DNA]</scope>
    <source>
        <strain evidence="5 6">KSS8</strain>
    </source>
</reference>
<keyword evidence="3 4" id="KW-0456">Lyase</keyword>
<evidence type="ECO:0000256" key="4">
    <source>
        <dbReference type="HAMAP-Rule" id="MF_00434"/>
    </source>
</evidence>
<dbReference type="InterPro" id="IPR036428">
    <property type="entry name" value="PCD_sf"/>
</dbReference>